<sequence>MPGLVDAMIRQAKLGDTQALAWCLDRTLSGPGSLPADG</sequence>
<dbReference type="STRING" id="1255043.TVNIR_2087"/>
<dbReference type="KEGG" id="tni:TVNIR_2087"/>
<evidence type="ECO:0000313" key="2">
    <source>
        <dbReference type="Proteomes" id="UP000010809"/>
    </source>
</evidence>
<organism evidence="1 2">
    <name type="scientific">Thioalkalivibrio nitratireducens (strain DSM 14787 / UNIQEM 213 / ALEN2)</name>
    <dbReference type="NCBI Taxonomy" id="1255043"/>
    <lineage>
        <taxon>Bacteria</taxon>
        <taxon>Pseudomonadati</taxon>
        <taxon>Pseudomonadota</taxon>
        <taxon>Gammaproteobacteria</taxon>
        <taxon>Chromatiales</taxon>
        <taxon>Ectothiorhodospiraceae</taxon>
        <taxon>Thioalkalivibrio</taxon>
    </lineage>
</organism>
<dbReference type="HOGENOM" id="CLU_3334198_0_0_6"/>
<dbReference type="EMBL" id="CP003989">
    <property type="protein sequence ID" value="AGA33747.1"/>
    <property type="molecule type" value="Genomic_DNA"/>
</dbReference>
<dbReference type="PATRIC" id="fig|1255043.3.peg.2109"/>
<accession>L0DXL5</accession>
<gene>
    <name evidence="1" type="ordered locus">TVNIR_2087</name>
</gene>
<reference evidence="1" key="1">
    <citation type="submission" date="2015-12" db="EMBL/GenBank/DDBJ databases">
        <authorList>
            <person name="Tikhonova T.V."/>
            <person name="Pavlov A.R."/>
            <person name="Beletsky A.V."/>
            <person name="Mardanov A.V."/>
            <person name="Sorokin D.Y."/>
            <person name="Ravin N.V."/>
            <person name="Popov V.O."/>
        </authorList>
    </citation>
    <scope>NUCLEOTIDE SEQUENCE</scope>
    <source>
        <strain evidence="1">DSM 14787</strain>
    </source>
</reference>
<name>L0DXL5_THIND</name>
<keyword evidence="2" id="KW-1185">Reference proteome</keyword>
<dbReference type="AlphaFoldDB" id="L0DXL5"/>
<dbReference type="Proteomes" id="UP000010809">
    <property type="component" value="Chromosome"/>
</dbReference>
<proteinExistence type="predicted"/>
<evidence type="ECO:0000313" key="1">
    <source>
        <dbReference type="EMBL" id="AGA33747.1"/>
    </source>
</evidence>
<protein>
    <submittedName>
        <fullName evidence="1">Uncharacterized protein</fullName>
    </submittedName>
</protein>